<dbReference type="PANTHER" id="PTHR43172:SF2">
    <property type="entry name" value="ADENYLOSUCCINATE LYASE C-TERMINAL DOMAIN-CONTAINING PROTEIN"/>
    <property type="match status" value="1"/>
</dbReference>
<protein>
    <recommendedName>
        <fullName evidence="2">3-carboxy-cis,cis-muconate cycloisomerase</fullName>
        <ecNumber evidence="2">5.5.1.2</ecNumber>
    </recommendedName>
</protein>
<dbReference type="Pfam" id="PF00206">
    <property type="entry name" value="Lyase_1"/>
    <property type="match status" value="1"/>
</dbReference>
<dbReference type="PRINTS" id="PR00145">
    <property type="entry name" value="ARGSUCLYASE"/>
</dbReference>
<name>A0A939ENR7_9HYPH</name>
<dbReference type="InterPro" id="IPR000362">
    <property type="entry name" value="Fumarate_lyase_fam"/>
</dbReference>
<dbReference type="PROSITE" id="PS00163">
    <property type="entry name" value="FUMARATE_LYASES"/>
    <property type="match status" value="1"/>
</dbReference>
<dbReference type="GO" id="GO:0019619">
    <property type="term" value="P:3,4-dihydroxybenzoate catabolic process"/>
    <property type="evidence" value="ECO:0007669"/>
    <property type="project" value="InterPro"/>
</dbReference>
<dbReference type="PRINTS" id="PR00149">
    <property type="entry name" value="FUMRATELYASE"/>
</dbReference>
<sequence length="446" mass="47774">MSLTAFDSQITGLMFTDSKTSELFSDDAVIKAMVQVESALAAAEGACGVIPKEAAAAIEKTCARARIAPYRLAEGTAKDGVPVPALVKELRSQVDKDHARFVHWGATSQDIADTGLVLRLKAVLDLHESALTRLARTLGDLAQAHRNTPVAARTRTQQATPTSFGLKCAVWLSAILRHLDRLPGLRERLLTLSFGGAAGNLAALGDKATDVEAELAARLGLSISPAPWHVMRDSLDDYANWLTLVTGTLGKMAQDVMLMAQNEVAELKPGSGGGSSTMPNKVNPVGAEVLVALARQNAGLIATMHQAALHEHERSGSNWAIEWLTLPQMVLATGAALKEANTLASELVVRTENMRANIEASNGLLLAEAAMFALADHMPRPEAQEKVTKACRVVNETGQHLFDVLKDSYDLPIDWNGLKDPACHMGASDQMIDRVLESFQKLAEKA</sequence>
<proteinExistence type="inferred from homology"/>
<dbReference type="AlphaFoldDB" id="A0A939ENR7"/>
<accession>A0A939ENR7</accession>
<evidence type="ECO:0000256" key="1">
    <source>
        <dbReference type="ARBA" id="ARBA00034772"/>
    </source>
</evidence>
<dbReference type="Gene3D" id="1.20.200.10">
    <property type="entry name" value="Fumarase/aspartase (Central domain)"/>
    <property type="match status" value="1"/>
</dbReference>
<dbReference type="EMBL" id="JAFLNF010000005">
    <property type="protein sequence ID" value="MBO0346135.1"/>
    <property type="molecule type" value="Genomic_DNA"/>
</dbReference>
<dbReference type="PANTHER" id="PTHR43172">
    <property type="entry name" value="ADENYLOSUCCINATE LYASE"/>
    <property type="match status" value="1"/>
</dbReference>
<gene>
    <name evidence="4" type="primary">pcaB</name>
    <name evidence="4" type="ORF">J0X15_12960</name>
</gene>
<comment type="similarity">
    <text evidence="1">Belongs to the class-II fumarase/aspartase family.</text>
</comment>
<evidence type="ECO:0000313" key="4">
    <source>
        <dbReference type="EMBL" id="MBO0346135.1"/>
    </source>
</evidence>
<keyword evidence="5" id="KW-1185">Reference proteome</keyword>
<dbReference type="CDD" id="cd01597">
    <property type="entry name" value="pCLME"/>
    <property type="match status" value="1"/>
</dbReference>
<evidence type="ECO:0000259" key="3">
    <source>
        <dbReference type="SMART" id="SM00998"/>
    </source>
</evidence>
<dbReference type="InterPro" id="IPR019468">
    <property type="entry name" value="AdenyloSucc_lyase_C"/>
</dbReference>
<dbReference type="Proteomes" id="UP000664779">
    <property type="component" value="Unassembled WGS sequence"/>
</dbReference>
<evidence type="ECO:0000256" key="2">
    <source>
        <dbReference type="NCBIfam" id="TIGR02426"/>
    </source>
</evidence>
<dbReference type="Gene3D" id="1.10.40.30">
    <property type="entry name" value="Fumarase/aspartase (C-terminal domain)"/>
    <property type="match status" value="1"/>
</dbReference>
<dbReference type="InterPro" id="IPR020557">
    <property type="entry name" value="Fumarate_lyase_CS"/>
</dbReference>
<dbReference type="GO" id="GO:0016829">
    <property type="term" value="F:lyase activity"/>
    <property type="evidence" value="ECO:0007669"/>
    <property type="project" value="UniProtKB-ARBA"/>
</dbReference>
<feature type="domain" description="Adenylosuccinate lyase C-terminal" evidence="3">
    <location>
        <begin position="362"/>
        <end position="436"/>
    </location>
</feature>
<dbReference type="RefSeq" id="WP_206941432.1">
    <property type="nucleotide sequence ID" value="NZ_JAFLNF010000005.1"/>
</dbReference>
<dbReference type="NCBIfam" id="NF004631">
    <property type="entry name" value="PRK05975.1"/>
    <property type="match status" value="1"/>
</dbReference>
<dbReference type="EC" id="5.5.1.2" evidence="2"/>
<comment type="caution">
    <text evidence="4">The sequence shown here is derived from an EMBL/GenBank/DDBJ whole genome shotgun (WGS) entry which is preliminary data.</text>
</comment>
<dbReference type="SMART" id="SM00998">
    <property type="entry name" value="ADSL_C"/>
    <property type="match status" value="1"/>
</dbReference>
<dbReference type="InterPro" id="IPR008948">
    <property type="entry name" value="L-Aspartase-like"/>
</dbReference>
<evidence type="ECO:0000313" key="5">
    <source>
        <dbReference type="Proteomes" id="UP000664779"/>
    </source>
</evidence>
<dbReference type="NCBIfam" id="TIGR02426">
    <property type="entry name" value="protocat_pcaB"/>
    <property type="match status" value="1"/>
</dbReference>
<reference evidence="4" key="1">
    <citation type="submission" date="2021-03" db="EMBL/GenBank/DDBJ databases">
        <title>Roseibium sp. CAU 1637 isolated from Incheon.</title>
        <authorList>
            <person name="Kim W."/>
        </authorList>
    </citation>
    <scope>NUCLEOTIDE SEQUENCE</scope>
    <source>
        <strain evidence="4">CAU 1637</strain>
    </source>
</reference>
<dbReference type="GO" id="GO:0047472">
    <property type="term" value="F:3-carboxy-cis,cis-muconate cycloisomerase activity"/>
    <property type="evidence" value="ECO:0007669"/>
    <property type="project" value="UniProtKB-UniRule"/>
</dbReference>
<keyword evidence="4" id="KW-0413">Isomerase</keyword>
<organism evidence="4 5">
    <name type="scientific">Roseibium limicola</name>
    <dbReference type="NCBI Taxonomy" id="2816037"/>
    <lineage>
        <taxon>Bacteria</taxon>
        <taxon>Pseudomonadati</taxon>
        <taxon>Pseudomonadota</taxon>
        <taxon>Alphaproteobacteria</taxon>
        <taxon>Hyphomicrobiales</taxon>
        <taxon>Stappiaceae</taxon>
        <taxon>Roseibium</taxon>
    </lineage>
</organism>
<dbReference type="Pfam" id="PF10397">
    <property type="entry name" value="ADSL_C"/>
    <property type="match status" value="1"/>
</dbReference>
<dbReference type="SUPFAM" id="SSF48557">
    <property type="entry name" value="L-aspartase-like"/>
    <property type="match status" value="1"/>
</dbReference>
<dbReference type="InterPro" id="IPR012789">
    <property type="entry name" value="Protocat_PcaB-like"/>
</dbReference>
<dbReference type="InterPro" id="IPR022761">
    <property type="entry name" value="Fumarate_lyase_N"/>
</dbReference>